<feature type="domain" description="AB hydrolase-1" evidence="1">
    <location>
        <begin position="22"/>
        <end position="243"/>
    </location>
</feature>
<keyword evidence="2" id="KW-0378">Hydrolase</keyword>
<dbReference type="GO" id="GO:0016787">
    <property type="term" value="F:hydrolase activity"/>
    <property type="evidence" value="ECO:0007669"/>
    <property type="project" value="UniProtKB-KW"/>
</dbReference>
<dbReference type="PANTHER" id="PTHR43798:SF33">
    <property type="entry name" value="HYDROLASE, PUTATIVE (AFU_ORTHOLOGUE AFUA_2G14860)-RELATED"/>
    <property type="match status" value="1"/>
</dbReference>
<gene>
    <name evidence="2" type="ORF">FE697_004155</name>
</gene>
<dbReference type="RefSeq" id="WP_149768256.1">
    <property type="nucleotide sequence ID" value="NZ_VDFQ02000001.1"/>
</dbReference>
<organism evidence="2 3">
    <name type="scientific">Mumia zhuanghuii</name>
    <dbReference type="NCBI Taxonomy" id="2585211"/>
    <lineage>
        <taxon>Bacteria</taxon>
        <taxon>Bacillati</taxon>
        <taxon>Actinomycetota</taxon>
        <taxon>Actinomycetes</taxon>
        <taxon>Propionibacteriales</taxon>
        <taxon>Nocardioidaceae</taxon>
        <taxon>Mumia</taxon>
    </lineage>
</organism>
<proteinExistence type="predicted"/>
<dbReference type="InterPro" id="IPR000073">
    <property type="entry name" value="AB_hydrolase_1"/>
</dbReference>
<reference evidence="2 3" key="1">
    <citation type="submission" date="2019-09" db="EMBL/GenBank/DDBJ databases">
        <title>Mumia zhuanghuii sp. nov. isolated from the intestinal contents of plateau pika (Ochotona curzoniae) in the Qinghai-Tibet plateau of China.</title>
        <authorList>
            <person name="Tian Z."/>
        </authorList>
    </citation>
    <scope>NUCLEOTIDE SEQUENCE [LARGE SCALE GENOMIC DNA]</scope>
    <source>
        <strain evidence="3">350</strain>
    </source>
</reference>
<evidence type="ECO:0000313" key="3">
    <source>
        <dbReference type="Proteomes" id="UP000307768"/>
    </source>
</evidence>
<dbReference type="GO" id="GO:0016020">
    <property type="term" value="C:membrane"/>
    <property type="evidence" value="ECO:0007669"/>
    <property type="project" value="TreeGrafter"/>
</dbReference>
<protein>
    <submittedName>
        <fullName evidence="2">Alpha/beta fold hydrolase</fullName>
    </submittedName>
</protein>
<name>A0A5Q6S3W6_9ACTN</name>
<accession>A0A5Q6S3W6</accession>
<dbReference type="Proteomes" id="UP000307768">
    <property type="component" value="Unassembled WGS sequence"/>
</dbReference>
<dbReference type="PANTHER" id="PTHR43798">
    <property type="entry name" value="MONOACYLGLYCEROL LIPASE"/>
    <property type="match status" value="1"/>
</dbReference>
<evidence type="ECO:0000313" key="2">
    <source>
        <dbReference type="EMBL" id="KAA1425082.1"/>
    </source>
</evidence>
<comment type="caution">
    <text evidence="2">The sequence shown here is derived from an EMBL/GenBank/DDBJ whole genome shotgun (WGS) entry which is preliminary data.</text>
</comment>
<dbReference type="Pfam" id="PF12697">
    <property type="entry name" value="Abhydrolase_6"/>
    <property type="match status" value="1"/>
</dbReference>
<dbReference type="OrthoDB" id="3519228at2"/>
<dbReference type="Gene3D" id="3.40.50.1820">
    <property type="entry name" value="alpha/beta hydrolase"/>
    <property type="match status" value="1"/>
</dbReference>
<dbReference type="AlphaFoldDB" id="A0A5Q6S3W6"/>
<dbReference type="SUPFAM" id="SSF53474">
    <property type="entry name" value="alpha/beta-Hydrolases"/>
    <property type="match status" value="1"/>
</dbReference>
<dbReference type="EMBL" id="VDFQ02000001">
    <property type="protein sequence ID" value="KAA1425082.1"/>
    <property type="molecule type" value="Genomic_DNA"/>
</dbReference>
<evidence type="ECO:0000259" key="1">
    <source>
        <dbReference type="Pfam" id="PF12697"/>
    </source>
</evidence>
<dbReference type="InterPro" id="IPR050266">
    <property type="entry name" value="AB_hydrolase_sf"/>
</dbReference>
<sequence length="256" mass="27768">MTRATPTSGHPLEHGPREGETIVLLHGANVAGWMWEPQIELLPDRHLLTPDLPGYGARADTVWPDLGAAADLVADLIRTRALEGRAHLVGLSLGGHVAIHVIHRHPDLVHSCTVTGVAAAGLGRLERSLVVLQLPLWRRRWYWAAQAVAFGIPADARELFVDSGSRVQAETNRRVFSEVAAGTVPAGAFDYAGPVLAVSGEREPRSVRAGFEALGVSIPQLQAWVAPRMHHIWNIEDPALFARMIVTHADTGTWPP</sequence>
<dbReference type="InterPro" id="IPR029058">
    <property type="entry name" value="AB_hydrolase_fold"/>
</dbReference>